<dbReference type="Proteomes" id="UP000178129">
    <property type="component" value="Unassembled WGS sequence"/>
</dbReference>
<feature type="compositionally biased region" description="Low complexity" evidence="1">
    <location>
        <begin position="737"/>
        <end position="746"/>
    </location>
</feature>
<accession>A0A1E1KCK5</accession>
<keyword evidence="3" id="KW-1185">Reference proteome</keyword>
<reference evidence="3" key="1">
    <citation type="submission" date="2016-03" db="EMBL/GenBank/DDBJ databases">
        <authorList>
            <person name="Ploux O."/>
        </authorList>
    </citation>
    <scope>NUCLEOTIDE SEQUENCE [LARGE SCALE GENOMIC DNA]</scope>
    <source>
        <strain evidence="3">UK7</strain>
    </source>
</reference>
<organism evidence="2 3">
    <name type="scientific">Rhynchosporium graminicola</name>
    <dbReference type="NCBI Taxonomy" id="2792576"/>
    <lineage>
        <taxon>Eukaryota</taxon>
        <taxon>Fungi</taxon>
        <taxon>Dikarya</taxon>
        <taxon>Ascomycota</taxon>
        <taxon>Pezizomycotina</taxon>
        <taxon>Leotiomycetes</taxon>
        <taxon>Helotiales</taxon>
        <taxon>Ploettnerulaceae</taxon>
        <taxon>Rhynchosporium</taxon>
    </lineage>
</organism>
<gene>
    <name evidence="2" type="ORF">RCO7_08773</name>
</gene>
<dbReference type="InParanoid" id="A0A1E1KCK5"/>
<feature type="region of interest" description="Disordered" evidence="1">
    <location>
        <begin position="904"/>
        <end position="948"/>
    </location>
</feature>
<feature type="compositionally biased region" description="Basic residues" evidence="1">
    <location>
        <begin position="918"/>
        <end position="933"/>
    </location>
</feature>
<name>A0A1E1KCK5_9HELO</name>
<evidence type="ECO:0000313" key="3">
    <source>
        <dbReference type="Proteomes" id="UP000178129"/>
    </source>
</evidence>
<sequence>MDLEVPFPSSNPNTYTPIRRHESTINTRLLNADQEQEWTSARCHRLLRALTSRVAILKKDLSRFQSTGKSTCSKGKAAAQYQSKAVDTEWTKTKKRIRQTYSGRGGRGLNGFEATKGGSQGSSSKQGRKSFTPGEVTIPTPILARARGENSVPQAPLWVADEEPPIETVRGIKRPRARPAAADGGGSFQPCRTLRDLRQKVTATRYTIYEGIYHGLEALLRATTQDRSEERTKTKGPRSLLSMALRTVPRYISQQEGLLEAHMEETGSKTALYQRDISTEIYDELESFGSSGHGWKRLKVIVRSHGIQVILDAIQLGVFDDEFCGVLIALCINTFAIDEAQSILSALLSSRMYASPKTLYDTLDCPLSMLSSFYDFTSRTSFQFRELSNILANGLLPVEWLATKELGSVWTRAIQHLTPGIIDEDAVAFVDSALPLLSFAGANPSNSISNAVTEAAKNTFSSLLTILSSIVRLSREDQQNNCIESPTRTGYDHVIVILKKCLIQCGTSDIQILLLLSNLVVREESLSSTDPDDSLIDSLLTGLQLKGNSSGASSAYAQAVSFVCQVARCCGRVSSSLGFEHLERIHQVLETSSSEKNGSNIIHSLIVDSAFAFAQKVPDRKHIDYASSMDTKFCARMLDLDTSLHGLNEEGCDDHVSGFRWEEGIGEWVTATPALATRSRIIAPKAFADEFECDTPYRPAPKVRRLEKRPGPVVHATSSPFSSPNFDDSVRVQSLAGSPSGSGLEMSESEGNEGPLLEDVGLVDSEDEINSDGSQEVLESGSEDEASKMEVSSMEQSLIVYGSSKSLASIASLERPLIERVPRLQGKLLCNSNSWHGFEHSIVSSASSAVSDASPESTGCREFVDRAPRMGRRVLRSSQAWQIFDDSDDELSILSVSSSSQSGQTLKNIKNAGTSNARRPRKVKSARTLRTRSMKVAAPSDSEDELCI</sequence>
<comment type="caution">
    <text evidence="2">The sequence shown here is derived from an EMBL/GenBank/DDBJ whole genome shotgun (WGS) entry which is preliminary data.</text>
</comment>
<feature type="compositionally biased region" description="Polar residues" evidence="1">
    <location>
        <begin position="904"/>
        <end position="917"/>
    </location>
</feature>
<proteinExistence type="predicted"/>
<dbReference type="AlphaFoldDB" id="A0A1E1KCK5"/>
<protein>
    <submittedName>
        <fullName evidence="2">Uncharacterized protein</fullName>
    </submittedName>
</protein>
<feature type="region of interest" description="Disordered" evidence="1">
    <location>
        <begin position="702"/>
        <end position="757"/>
    </location>
</feature>
<feature type="compositionally biased region" description="Low complexity" evidence="1">
    <location>
        <begin position="718"/>
        <end position="727"/>
    </location>
</feature>
<feature type="region of interest" description="Disordered" evidence="1">
    <location>
        <begin position="770"/>
        <end position="791"/>
    </location>
</feature>
<feature type="region of interest" description="Disordered" evidence="1">
    <location>
        <begin position="101"/>
        <end position="136"/>
    </location>
</feature>
<evidence type="ECO:0000313" key="2">
    <source>
        <dbReference type="EMBL" id="CZS95778.1"/>
    </source>
</evidence>
<dbReference type="EMBL" id="FJUW01000011">
    <property type="protein sequence ID" value="CZS95778.1"/>
    <property type="molecule type" value="Genomic_DNA"/>
</dbReference>
<evidence type="ECO:0000256" key="1">
    <source>
        <dbReference type="SAM" id="MobiDB-lite"/>
    </source>
</evidence>